<dbReference type="GO" id="GO:0046872">
    <property type="term" value="F:metal ion binding"/>
    <property type="evidence" value="ECO:0007669"/>
    <property type="project" value="UniProtKB-KW"/>
</dbReference>
<keyword evidence="9 13" id="KW-0407">Ion channel</keyword>
<evidence type="ECO:0000256" key="7">
    <source>
        <dbReference type="ARBA" id="ARBA00023065"/>
    </source>
</evidence>
<evidence type="ECO:0000256" key="8">
    <source>
        <dbReference type="ARBA" id="ARBA00023136"/>
    </source>
</evidence>
<accession>A0A261FEC0</accession>
<keyword evidence="15" id="KW-1185">Reference proteome</keyword>
<keyword evidence="3 13" id="KW-1003">Cell membrane</keyword>
<comment type="activity regulation">
    <text evidence="13">Na(+) is not transported, but it plays an essential structural role and its presence is essential for fluoride channel function.</text>
</comment>
<organism evidence="14 15">
    <name type="scientific">Bifidobacterium tissieri</name>
    <dbReference type="NCBI Taxonomy" id="1630162"/>
    <lineage>
        <taxon>Bacteria</taxon>
        <taxon>Bacillati</taxon>
        <taxon>Actinomycetota</taxon>
        <taxon>Actinomycetes</taxon>
        <taxon>Bifidobacteriales</taxon>
        <taxon>Bifidobacteriaceae</taxon>
        <taxon>Bifidobacterium</taxon>
    </lineage>
</organism>
<comment type="catalytic activity">
    <reaction evidence="11">
        <text>fluoride(in) = fluoride(out)</text>
        <dbReference type="Rhea" id="RHEA:76159"/>
        <dbReference type="ChEBI" id="CHEBI:17051"/>
    </reaction>
    <physiologicalReaction direction="left-to-right" evidence="11">
        <dbReference type="Rhea" id="RHEA:76160"/>
    </physiologicalReaction>
</comment>
<dbReference type="RefSeq" id="WP_245819360.1">
    <property type="nucleotide sequence ID" value="NZ_MWWV01000009.1"/>
</dbReference>
<evidence type="ECO:0000256" key="6">
    <source>
        <dbReference type="ARBA" id="ARBA00022989"/>
    </source>
</evidence>
<keyword evidence="6 13" id="KW-1133">Transmembrane helix</keyword>
<dbReference type="Pfam" id="PF02537">
    <property type="entry name" value="CRCB"/>
    <property type="match status" value="1"/>
</dbReference>
<evidence type="ECO:0000256" key="2">
    <source>
        <dbReference type="ARBA" id="ARBA00022448"/>
    </source>
</evidence>
<dbReference type="Proteomes" id="UP000216444">
    <property type="component" value="Unassembled WGS sequence"/>
</dbReference>
<keyword evidence="4 13" id="KW-0812">Transmembrane</keyword>
<evidence type="ECO:0000256" key="13">
    <source>
        <dbReference type="HAMAP-Rule" id="MF_00454"/>
    </source>
</evidence>
<comment type="function">
    <text evidence="12 13">Fluoride-specific ion channel. Important for reducing fluoride concentration in the cell, thus reducing its toxicity.</text>
</comment>
<feature type="transmembrane region" description="Helical" evidence="13">
    <location>
        <begin position="70"/>
        <end position="89"/>
    </location>
</feature>
<keyword evidence="8 13" id="KW-0472">Membrane</keyword>
<comment type="similarity">
    <text evidence="10 13">Belongs to the fluoride channel Fluc/FEX (TC 1.A.43) family.</text>
</comment>
<evidence type="ECO:0000313" key="14">
    <source>
        <dbReference type="EMBL" id="OZG57375.1"/>
    </source>
</evidence>
<evidence type="ECO:0000256" key="12">
    <source>
        <dbReference type="ARBA" id="ARBA00049940"/>
    </source>
</evidence>
<dbReference type="PANTHER" id="PTHR28259">
    <property type="entry name" value="FLUORIDE EXPORT PROTEIN 1-RELATED"/>
    <property type="match status" value="1"/>
</dbReference>
<evidence type="ECO:0000256" key="4">
    <source>
        <dbReference type="ARBA" id="ARBA00022692"/>
    </source>
</evidence>
<evidence type="ECO:0000256" key="3">
    <source>
        <dbReference type="ARBA" id="ARBA00022475"/>
    </source>
</evidence>
<comment type="subcellular location">
    <subcellularLocation>
        <location evidence="1 13">Cell membrane</location>
        <topology evidence="1 13">Multi-pass membrane protein</topology>
    </subcellularLocation>
</comment>
<dbReference type="GO" id="GO:0062054">
    <property type="term" value="F:fluoride channel activity"/>
    <property type="evidence" value="ECO:0007669"/>
    <property type="project" value="UniProtKB-UniRule"/>
</dbReference>
<evidence type="ECO:0000256" key="9">
    <source>
        <dbReference type="ARBA" id="ARBA00023303"/>
    </source>
</evidence>
<sequence>MMFFASVLTFLGVCVCGGLGATARFVLDTAVKLAWKHAFPLSTLIINIIASLLAGMAGAAAAASAFPDPWHLMAVTGFLGGLSTFSTAINEVVTLARGEHKAMAGYYLIACIVVPVLCAALGWQMMGALG</sequence>
<dbReference type="AlphaFoldDB" id="A0A261FEC0"/>
<name>A0A261FEC0_9BIFI</name>
<evidence type="ECO:0000256" key="10">
    <source>
        <dbReference type="ARBA" id="ARBA00035120"/>
    </source>
</evidence>
<gene>
    <name evidence="13" type="primary">fluC</name>
    <name evidence="13" type="synonym">crcB</name>
    <name evidence="14" type="ORF">BTIS_1469</name>
</gene>
<feature type="transmembrane region" description="Helical" evidence="13">
    <location>
        <begin position="44"/>
        <end position="63"/>
    </location>
</feature>
<proteinExistence type="inferred from homology"/>
<feature type="binding site" evidence="13">
    <location>
        <position position="83"/>
    </location>
    <ligand>
        <name>Na(+)</name>
        <dbReference type="ChEBI" id="CHEBI:29101"/>
        <note>structural</note>
    </ligand>
</feature>
<comment type="caution">
    <text evidence="14">The sequence shown here is derived from an EMBL/GenBank/DDBJ whole genome shotgun (WGS) entry which is preliminary data.</text>
</comment>
<reference evidence="14 15" key="1">
    <citation type="journal article" date="2017" name="BMC Genomics">
        <title>Comparative genomic and phylogenomic analyses of the Bifidobacteriaceae family.</title>
        <authorList>
            <person name="Lugli G.A."/>
            <person name="Milani C."/>
            <person name="Turroni F."/>
            <person name="Duranti S."/>
            <person name="Mancabelli L."/>
            <person name="Mangifesta M."/>
            <person name="Ferrario C."/>
            <person name="Modesto M."/>
            <person name="Mattarelli P."/>
            <person name="Jiri K."/>
            <person name="van Sinderen D."/>
            <person name="Ventura M."/>
        </authorList>
    </citation>
    <scope>NUCLEOTIDE SEQUENCE [LARGE SCALE GENOMIC DNA]</scope>
    <source>
        <strain evidence="14 15">DSM 100201</strain>
    </source>
</reference>
<keyword evidence="7 13" id="KW-0406">Ion transport</keyword>
<feature type="binding site" evidence="13">
    <location>
        <position position="80"/>
    </location>
    <ligand>
        <name>Na(+)</name>
        <dbReference type="ChEBI" id="CHEBI:29101"/>
        <note>structural</note>
    </ligand>
</feature>
<dbReference type="GO" id="GO:0005886">
    <property type="term" value="C:plasma membrane"/>
    <property type="evidence" value="ECO:0007669"/>
    <property type="project" value="UniProtKB-SubCell"/>
</dbReference>
<evidence type="ECO:0000313" key="15">
    <source>
        <dbReference type="Proteomes" id="UP000216444"/>
    </source>
</evidence>
<keyword evidence="13" id="KW-0915">Sodium</keyword>
<evidence type="ECO:0000256" key="1">
    <source>
        <dbReference type="ARBA" id="ARBA00004651"/>
    </source>
</evidence>
<keyword evidence="2 13" id="KW-0813">Transport</keyword>
<feature type="transmembrane region" description="Helical" evidence="13">
    <location>
        <begin position="104"/>
        <end position="123"/>
    </location>
</feature>
<evidence type="ECO:0000256" key="5">
    <source>
        <dbReference type="ARBA" id="ARBA00022723"/>
    </source>
</evidence>
<dbReference type="EMBL" id="MWWV01000009">
    <property type="protein sequence ID" value="OZG57375.1"/>
    <property type="molecule type" value="Genomic_DNA"/>
</dbReference>
<dbReference type="GO" id="GO:0140114">
    <property type="term" value="P:cellular detoxification of fluoride"/>
    <property type="evidence" value="ECO:0007669"/>
    <property type="project" value="UniProtKB-UniRule"/>
</dbReference>
<evidence type="ECO:0000256" key="11">
    <source>
        <dbReference type="ARBA" id="ARBA00035585"/>
    </source>
</evidence>
<protein>
    <recommendedName>
        <fullName evidence="13">Fluoride-specific ion channel FluC</fullName>
    </recommendedName>
</protein>
<keyword evidence="5 13" id="KW-0479">Metal-binding</keyword>
<dbReference type="InterPro" id="IPR003691">
    <property type="entry name" value="FluC"/>
</dbReference>
<dbReference type="HAMAP" id="MF_00454">
    <property type="entry name" value="FluC"/>
    <property type="match status" value="1"/>
</dbReference>
<dbReference type="PANTHER" id="PTHR28259:SF16">
    <property type="entry name" value="FLUORIDE-SPECIFIC ION CHANNEL FLUC 2"/>
    <property type="match status" value="1"/>
</dbReference>